<organism evidence="2 3">
    <name type="scientific">Echria macrotheca</name>
    <dbReference type="NCBI Taxonomy" id="438768"/>
    <lineage>
        <taxon>Eukaryota</taxon>
        <taxon>Fungi</taxon>
        <taxon>Dikarya</taxon>
        <taxon>Ascomycota</taxon>
        <taxon>Pezizomycotina</taxon>
        <taxon>Sordariomycetes</taxon>
        <taxon>Sordariomycetidae</taxon>
        <taxon>Sordariales</taxon>
        <taxon>Schizotheciaceae</taxon>
        <taxon>Echria</taxon>
    </lineage>
</organism>
<dbReference type="EMBL" id="MU839848">
    <property type="protein sequence ID" value="KAK1750290.1"/>
    <property type="molecule type" value="Genomic_DNA"/>
</dbReference>
<accession>A0AAJ0B259</accession>
<feature type="compositionally biased region" description="Polar residues" evidence="1">
    <location>
        <begin position="210"/>
        <end position="221"/>
    </location>
</feature>
<sequence>MPVLPAPTSASEMLDREVARWRDMERRGRLLTGCDEVDGHVLLGGLGRGEVVGVSCEDEDVGLLIGLQIVSHLLVAGHEERPGPRVMIVTTLATSSLLPRLREVLVGQVDAVEGGPKDVRMVLQRCFERVSIARVFDFEGLWEVLMELGSAGREEEGQEDVPDTEKGEQREPDNLHDHIGDGIRPTPQLDESEPESLPKLQPSFEPGPTVQAQHTPATETAGSAPPKPRKQSHPALPDIILITHTSTLLNTLFTADKPTAHDRTLALSTKLHHLTRSPSHGNPLIMLINATTTTTTTTSTAPTTTDPELQDNQPPPRPYPTEPDGFFSSRTPKTDQTLRSIFTFSPVTSKRGIQVTKQTRPSFGLVFAQLLDVHLLCTRVPRNMKRDGRDDDGVARGWVWVVEVLLDETGVYDCDDEKGLIRRRSREQRWAGVDVEVGNGGGKRRVVGCSF</sequence>
<dbReference type="Proteomes" id="UP001239445">
    <property type="component" value="Unassembled WGS sequence"/>
</dbReference>
<protein>
    <submittedName>
        <fullName evidence="2">Uncharacterized protein</fullName>
    </submittedName>
</protein>
<feature type="compositionally biased region" description="Low complexity" evidence="1">
    <location>
        <begin position="294"/>
        <end position="305"/>
    </location>
</feature>
<dbReference type="AlphaFoldDB" id="A0AAJ0B259"/>
<evidence type="ECO:0000256" key="1">
    <source>
        <dbReference type="SAM" id="MobiDB-lite"/>
    </source>
</evidence>
<gene>
    <name evidence="2" type="ORF">QBC47DRAFT_310239</name>
</gene>
<feature type="region of interest" description="Disordered" evidence="1">
    <location>
        <begin position="294"/>
        <end position="320"/>
    </location>
</feature>
<evidence type="ECO:0000313" key="2">
    <source>
        <dbReference type="EMBL" id="KAK1750290.1"/>
    </source>
</evidence>
<reference evidence="2" key="1">
    <citation type="submission" date="2023-06" db="EMBL/GenBank/DDBJ databases">
        <title>Genome-scale phylogeny and comparative genomics of the fungal order Sordariales.</title>
        <authorList>
            <consortium name="Lawrence Berkeley National Laboratory"/>
            <person name="Hensen N."/>
            <person name="Bonometti L."/>
            <person name="Westerberg I."/>
            <person name="Brannstrom I.O."/>
            <person name="Guillou S."/>
            <person name="Cros-Aarteil S."/>
            <person name="Calhoun S."/>
            <person name="Haridas S."/>
            <person name="Kuo A."/>
            <person name="Mondo S."/>
            <person name="Pangilinan J."/>
            <person name="Riley R."/>
            <person name="Labutti K."/>
            <person name="Andreopoulos B."/>
            <person name="Lipzen A."/>
            <person name="Chen C."/>
            <person name="Yanf M."/>
            <person name="Daum C."/>
            <person name="Ng V."/>
            <person name="Clum A."/>
            <person name="Steindorff A."/>
            <person name="Ohm R."/>
            <person name="Martin F."/>
            <person name="Silar P."/>
            <person name="Natvig D."/>
            <person name="Lalanne C."/>
            <person name="Gautier V."/>
            <person name="Ament-Velasquez S.L."/>
            <person name="Kruys A."/>
            <person name="Hutchinson M.I."/>
            <person name="Powell A.J."/>
            <person name="Barry K."/>
            <person name="Miller A.N."/>
            <person name="Grigoriev I.V."/>
            <person name="Debuchy R."/>
            <person name="Gladieux P."/>
            <person name="Thoren M.H."/>
            <person name="Johannesson H."/>
        </authorList>
    </citation>
    <scope>NUCLEOTIDE SEQUENCE</scope>
    <source>
        <strain evidence="2">PSN4</strain>
    </source>
</reference>
<name>A0AAJ0B259_9PEZI</name>
<comment type="caution">
    <text evidence="2">The sequence shown here is derived from an EMBL/GenBank/DDBJ whole genome shotgun (WGS) entry which is preliminary data.</text>
</comment>
<feature type="region of interest" description="Disordered" evidence="1">
    <location>
        <begin position="151"/>
        <end position="233"/>
    </location>
</feature>
<feature type="compositionally biased region" description="Basic and acidic residues" evidence="1">
    <location>
        <begin position="163"/>
        <end position="181"/>
    </location>
</feature>
<proteinExistence type="predicted"/>
<keyword evidence="3" id="KW-1185">Reference proteome</keyword>
<evidence type="ECO:0000313" key="3">
    <source>
        <dbReference type="Proteomes" id="UP001239445"/>
    </source>
</evidence>